<organism evidence="7 8">
    <name type="scientific">Hydrogenovibrio crunogenus</name>
    <dbReference type="NCBI Taxonomy" id="39765"/>
    <lineage>
        <taxon>Bacteria</taxon>
        <taxon>Pseudomonadati</taxon>
        <taxon>Pseudomonadota</taxon>
        <taxon>Gammaproteobacteria</taxon>
        <taxon>Thiotrichales</taxon>
        <taxon>Piscirickettsiaceae</taxon>
        <taxon>Hydrogenovibrio</taxon>
    </lineage>
</organism>
<keyword evidence="4" id="KW-0472">Membrane</keyword>
<feature type="signal peptide" evidence="6">
    <location>
        <begin position="1"/>
        <end position="19"/>
    </location>
</feature>
<accession>A0A4P7NYK8</accession>
<sequence precursor="true">MKATLVFLSACTLSANVWAVTYSDLLPKVINQLPQKQELVDFQALSSANQSAADSWIAGDVALNLKHENDSITGNQGFESWEGGARFPIWLPGQSGSRQHIGEAYQSLNQVGRQQIQLMASKQLRQLVWQTKKAEIRLKFAHKDLKQSQALVALVTQKVDAGESPKFDLLLAQKALFKSQKNVAQKEAAYQVALQHYAQWTQQTELPSPLAETLESQTITLEQHPDYKVLQAQVQAEQAKLELAKASQRGNPSVYVGAKNERDKQTADNSILIAEVSFPIGVDPTAPSRIAEQRQAVSQRQIAQNRAKQQLQLNLIQAKEAWIAAQKSERLSKQQNTLSVEAMKLAKMAYQKGETSIQNLLLMKQQYFEDKLNFKLAKLNRLEAISNLNQALGVSLK</sequence>
<comment type="subcellular location">
    <subcellularLocation>
        <location evidence="1">Cell outer membrane</location>
    </subcellularLocation>
</comment>
<keyword evidence="5" id="KW-0998">Cell outer membrane</keyword>
<gene>
    <name evidence="7" type="ORF">GHNINEIG_00006</name>
</gene>
<dbReference type="RefSeq" id="WP_135794746.1">
    <property type="nucleotide sequence ID" value="NZ_CP032096.1"/>
</dbReference>
<dbReference type="GO" id="GO:0009279">
    <property type="term" value="C:cell outer membrane"/>
    <property type="evidence" value="ECO:0007669"/>
    <property type="project" value="UniProtKB-SubCell"/>
</dbReference>
<evidence type="ECO:0000256" key="3">
    <source>
        <dbReference type="ARBA" id="ARBA00022692"/>
    </source>
</evidence>
<dbReference type="Gene3D" id="1.20.1600.10">
    <property type="entry name" value="Outer membrane efflux proteins (OEP)"/>
    <property type="match status" value="1"/>
</dbReference>
<keyword evidence="8" id="KW-1185">Reference proteome</keyword>
<dbReference type="InterPro" id="IPR051906">
    <property type="entry name" value="TolC-like"/>
</dbReference>
<evidence type="ECO:0000256" key="6">
    <source>
        <dbReference type="SAM" id="SignalP"/>
    </source>
</evidence>
<evidence type="ECO:0000256" key="5">
    <source>
        <dbReference type="ARBA" id="ARBA00023237"/>
    </source>
</evidence>
<dbReference type="PANTHER" id="PTHR30026">
    <property type="entry name" value="OUTER MEMBRANE PROTEIN TOLC"/>
    <property type="match status" value="1"/>
</dbReference>
<reference evidence="7 8" key="1">
    <citation type="submission" date="2018-08" db="EMBL/GenBank/DDBJ databases">
        <title>Horizontal acquisition of hydrogen conversion ability and other habitat adaptations in Hydrogenovibrio crunogenus strains.</title>
        <authorList>
            <person name="Gonnella G."/>
            <person name="Adam N."/>
            <person name="Perner M."/>
        </authorList>
    </citation>
    <scope>NUCLEOTIDE SEQUENCE [LARGE SCALE GENOMIC DNA]</scope>
    <source>
        <strain evidence="7 8">SP-41</strain>
    </source>
</reference>
<dbReference type="PANTHER" id="PTHR30026:SF20">
    <property type="entry name" value="OUTER MEMBRANE PROTEIN TOLC"/>
    <property type="match status" value="1"/>
</dbReference>
<keyword evidence="2" id="KW-1134">Transmembrane beta strand</keyword>
<evidence type="ECO:0000256" key="2">
    <source>
        <dbReference type="ARBA" id="ARBA00022452"/>
    </source>
</evidence>
<dbReference type="AlphaFoldDB" id="A0A4P7NYK8"/>
<protein>
    <submittedName>
        <fullName evidence="7">TolC family protein</fullName>
    </submittedName>
</protein>
<dbReference type="Proteomes" id="UP000296201">
    <property type="component" value="Chromosome"/>
</dbReference>
<evidence type="ECO:0000313" key="8">
    <source>
        <dbReference type="Proteomes" id="UP000296201"/>
    </source>
</evidence>
<name>A0A4P7NYK8_9GAMM</name>
<feature type="chain" id="PRO_5020443303" evidence="6">
    <location>
        <begin position="20"/>
        <end position="397"/>
    </location>
</feature>
<dbReference type="EMBL" id="CP032096">
    <property type="protein sequence ID" value="QBZ81982.1"/>
    <property type="molecule type" value="Genomic_DNA"/>
</dbReference>
<dbReference type="OrthoDB" id="8478097at2"/>
<evidence type="ECO:0000256" key="1">
    <source>
        <dbReference type="ARBA" id="ARBA00004442"/>
    </source>
</evidence>
<proteinExistence type="predicted"/>
<evidence type="ECO:0000256" key="4">
    <source>
        <dbReference type="ARBA" id="ARBA00023136"/>
    </source>
</evidence>
<dbReference type="SUPFAM" id="SSF56954">
    <property type="entry name" value="Outer membrane efflux proteins (OEP)"/>
    <property type="match status" value="1"/>
</dbReference>
<evidence type="ECO:0000313" key="7">
    <source>
        <dbReference type="EMBL" id="QBZ81982.1"/>
    </source>
</evidence>
<dbReference type="GO" id="GO:0015288">
    <property type="term" value="F:porin activity"/>
    <property type="evidence" value="ECO:0007669"/>
    <property type="project" value="TreeGrafter"/>
</dbReference>
<keyword evidence="6" id="KW-0732">Signal</keyword>
<dbReference type="GO" id="GO:1990281">
    <property type="term" value="C:efflux pump complex"/>
    <property type="evidence" value="ECO:0007669"/>
    <property type="project" value="TreeGrafter"/>
</dbReference>
<keyword evidence="3" id="KW-0812">Transmembrane</keyword>
<dbReference type="GO" id="GO:0015562">
    <property type="term" value="F:efflux transmembrane transporter activity"/>
    <property type="evidence" value="ECO:0007669"/>
    <property type="project" value="InterPro"/>
</dbReference>